<dbReference type="SUPFAM" id="SSF89392">
    <property type="entry name" value="Prokaryotic lipoproteins and lipoprotein localization factors"/>
    <property type="match status" value="1"/>
</dbReference>
<dbReference type="EMBL" id="RKHY01000001">
    <property type="protein sequence ID" value="ROS42198.1"/>
    <property type="molecule type" value="Genomic_DNA"/>
</dbReference>
<organism evidence="2 3">
    <name type="scientific">Amycolatopsis thermoflava</name>
    <dbReference type="NCBI Taxonomy" id="84480"/>
    <lineage>
        <taxon>Bacteria</taxon>
        <taxon>Bacillati</taxon>
        <taxon>Actinomycetota</taxon>
        <taxon>Actinomycetes</taxon>
        <taxon>Pseudonocardiales</taxon>
        <taxon>Pseudonocardiaceae</taxon>
        <taxon>Amycolatopsis</taxon>
        <taxon>Amycolatopsis methanolica group</taxon>
    </lineage>
</organism>
<reference evidence="2 3" key="1">
    <citation type="submission" date="2018-11" db="EMBL/GenBank/DDBJ databases">
        <title>Sequencing the genomes of 1000 actinobacteria strains.</title>
        <authorList>
            <person name="Klenk H.-P."/>
        </authorList>
    </citation>
    <scope>NUCLEOTIDE SEQUENCE [LARGE SCALE GENOMIC DNA]</scope>
    <source>
        <strain evidence="2 3">DSM 44348</strain>
    </source>
</reference>
<keyword evidence="1" id="KW-0732">Signal</keyword>
<evidence type="ECO:0000313" key="2">
    <source>
        <dbReference type="EMBL" id="ROS42198.1"/>
    </source>
</evidence>
<dbReference type="Gene3D" id="2.50.20.20">
    <property type="match status" value="1"/>
</dbReference>
<evidence type="ECO:0000313" key="3">
    <source>
        <dbReference type="Proteomes" id="UP000274843"/>
    </source>
</evidence>
<feature type="signal peptide" evidence="1">
    <location>
        <begin position="1"/>
        <end position="21"/>
    </location>
</feature>
<dbReference type="AlphaFoldDB" id="A0A3N2GZU8"/>
<proteinExistence type="predicted"/>
<dbReference type="PROSITE" id="PS51257">
    <property type="entry name" value="PROKAR_LIPOPROTEIN"/>
    <property type="match status" value="1"/>
</dbReference>
<evidence type="ECO:0000256" key="1">
    <source>
        <dbReference type="SAM" id="SignalP"/>
    </source>
</evidence>
<protein>
    <recommendedName>
        <fullName evidence="4">Lipoprotein</fullName>
    </recommendedName>
</protein>
<name>A0A3N2GZU8_9PSEU</name>
<evidence type="ECO:0008006" key="4">
    <source>
        <dbReference type="Google" id="ProtNLM"/>
    </source>
</evidence>
<dbReference type="Proteomes" id="UP000274843">
    <property type="component" value="Unassembled WGS sequence"/>
</dbReference>
<dbReference type="GeneID" id="301845908"/>
<accession>A0A3N2GZU8</accession>
<feature type="chain" id="PRO_5038510311" description="Lipoprotein" evidence="1">
    <location>
        <begin position="22"/>
        <end position="275"/>
    </location>
</feature>
<comment type="caution">
    <text evidence="2">The sequence shown here is derived from an EMBL/GenBank/DDBJ whole genome shotgun (WGS) entry which is preliminary data.</text>
</comment>
<dbReference type="InterPro" id="IPR029046">
    <property type="entry name" value="LolA/LolB/LppX"/>
</dbReference>
<keyword evidence="3" id="KW-1185">Reference proteome</keyword>
<dbReference type="RefSeq" id="WP_208722396.1">
    <property type="nucleotide sequence ID" value="NZ_JBHXOR010000009.1"/>
</dbReference>
<gene>
    <name evidence="2" type="ORF">EDD35_4584</name>
</gene>
<sequence>MRKIALLAGALALVAGTTACGSTAESGQAGETPALFGNAQELVLASSGKTGQAQTAKFTLTGSVAGQPLDASGEGRFAGPSPAMSMTMTVAGQSQEMRVVDEVLYLKLPPEQAARAVEGGKPWAKVPEDSEVGKAIGASMDQAAQGDPTQILEQIQQAGTITRSEQTTLDGQPVSHYWVNLDVAKATDTLNTGELPPEVLDKLKNSGAVIPVEIWLDSDQLPVQVTQDLTQVMQAAGAPAGSQNATMTMKYRDWGAPVDVAAPPADQVGELKTAS</sequence>